<dbReference type="RefSeq" id="WP_264751283.1">
    <property type="nucleotide sequence ID" value="NZ_JAPDHW010000014.1"/>
</dbReference>
<dbReference type="NCBIfam" id="TIGR02167">
    <property type="entry name" value="Liste_lipo_26"/>
    <property type="match status" value="2"/>
</dbReference>
<evidence type="ECO:0000259" key="3">
    <source>
        <dbReference type="Pfam" id="PF18962"/>
    </source>
</evidence>
<gene>
    <name evidence="4" type="ORF">OMO38_16475</name>
</gene>
<evidence type="ECO:0000313" key="4">
    <source>
        <dbReference type="EMBL" id="MCW3170123.1"/>
    </source>
</evidence>
<feature type="chain" id="PRO_5046901097" evidence="2">
    <location>
        <begin position="20"/>
        <end position="514"/>
    </location>
</feature>
<dbReference type="Pfam" id="PF03382">
    <property type="entry name" value="DUF285"/>
    <property type="match status" value="1"/>
</dbReference>
<dbReference type="Proteomes" id="UP001163731">
    <property type="component" value="Unassembled WGS sequence"/>
</dbReference>
<name>A0ABT3I2P9_9FLAO</name>
<keyword evidence="1 2" id="KW-0732">Signal</keyword>
<organism evidence="4 5">
    <name type="scientific">Chryseobacterium kimseyorum</name>
    <dbReference type="NCBI Taxonomy" id="2984028"/>
    <lineage>
        <taxon>Bacteria</taxon>
        <taxon>Pseudomonadati</taxon>
        <taxon>Bacteroidota</taxon>
        <taxon>Flavobacteriia</taxon>
        <taxon>Flavobacteriales</taxon>
        <taxon>Weeksellaceae</taxon>
        <taxon>Chryseobacterium group</taxon>
        <taxon>Chryseobacterium</taxon>
    </lineage>
</organism>
<comment type="caution">
    <text evidence="4">The sequence shown here is derived from an EMBL/GenBank/DDBJ whole genome shotgun (WGS) entry which is preliminary data.</text>
</comment>
<keyword evidence="5" id="KW-1185">Reference proteome</keyword>
<reference evidence="4" key="1">
    <citation type="submission" date="2022-10" db="EMBL/GenBank/DDBJ databases">
        <title>Chryseobacterium babae sp. nov. isolated from the gut of the beetle Oryctes rhinoceros, and Chryseobacterium kimseyorum sp. nov., isolated from a stick insect rearing cage.</title>
        <authorList>
            <person name="Shelomi M."/>
            <person name="Han C.-J."/>
            <person name="Chen W.-M."/>
            <person name="Chen H.-K."/>
            <person name="Liaw S.-J."/>
            <person name="Muhle E."/>
            <person name="Clermont D."/>
        </authorList>
    </citation>
    <scope>NUCLEOTIDE SEQUENCE</scope>
    <source>
        <strain evidence="4">09-1422</strain>
    </source>
</reference>
<sequence length="514" mass="57653">MKKLIFFIMVMLSSQLTKAQNEFITIWKPSGINPNFITTVAGLNPSTSSQIWFPGTGLNYTIQWEEVNYPQHNAILPNVTSIGQVLINFGTPLNPNPAQATYRVKVSNGNGVFTQIKFATMTTSVNGAVSWSFLGNSDKLLEISQWGNIQWQSMYNAFSHCRYVQITATDSPDLLAVLDGSYMFYNANSLTGNPSMANWNTSTIEDFQNMFSHQPAFQIPDTFNAPISSWNTSKATNFKSMFENRIVFNQNLNSWNTSSATNMGFMFAGTLAFNQPLNNWNTSNVTNMMWMFHFNTNFNQPLNSWNVSKVTDISHMFHGCTAFNQPLDSWNTNVLSDFNTVFSGATNFNQSLQAWSLPSLTIGSQALLGSGLNCDNYSDTLVGWANNPITANNINIGFVPNFTYAVDVVPHRNILLSKGWSMTGDTVGECRKLSTYESQLKNKGSIYPNPAENFIYLKNIKDAKSYIISDVSGRMITENTLSKDLINIQHLTPGNYILQIITRNDIQTYKFIKK</sequence>
<accession>A0ABT3I2P9</accession>
<feature type="signal peptide" evidence="2">
    <location>
        <begin position="1"/>
        <end position="19"/>
    </location>
</feature>
<feature type="domain" description="Secretion system C-terminal sorting" evidence="3">
    <location>
        <begin position="446"/>
        <end position="512"/>
    </location>
</feature>
<proteinExistence type="predicted"/>
<dbReference type="Pfam" id="PF18962">
    <property type="entry name" value="Por_Secre_tail"/>
    <property type="match status" value="1"/>
</dbReference>
<protein>
    <submittedName>
        <fullName evidence="4">BspA family leucine-rich repeat surface protein</fullName>
    </submittedName>
</protein>
<dbReference type="EMBL" id="JAPDHW010000014">
    <property type="protein sequence ID" value="MCW3170123.1"/>
    <property type="molecule type" value="Genomic_DNA"/>
</dbReference>
<dbReference type="InterPro" id="IPR005046">
    <property type="entry name" value="DUF285"/>
</dbReference>
<evidence type="ECO:0000256" key="2">
    <source>
        <dbReference type="SAM" id="SignalP"/>
    </source>
</evidence>
<evidence type="ECO:0000313" key="5">
    <source>
        <dbReference type="Proteomes" id="UP001163731"/>
    </source>
</evidence>
<dbReference type="InterPro" id="IPR011889">
    <property type="entry name" value="Liste_lipo_26"/>
</dbReference>
<evidence type="ECO:0000256" key="1">
    <source>
        <dbReference type="ARBA" id="ARBA00022729"/>
    </source>
</evidence>
<dbReference type="InterPro" id="IPR026444">
    <property type="entry name" value="Secre_tail"/>
</dbReference>
<dbReference type="NCBIfam" id="TIGR04183">
    <property type="entry name" value="Por_Secre_tail"/>
    <property type="match status" value="1"/>
</dbReference>